<dbReference type="Gene3D" id="3.40.50.620">
    <property type="entry name" value="HUPs"/>
    <property type="match status" value="1"/>
</dbReference>
<reference evidence="3 4" key="1">
    <citation type="submission" date="2018-04" db="EMBL/GenBank/DDBJ databases">
        <title>Genomic Encyclopedia of Type Strains, Phase III (KMG-III): the genomes of soil and plant-associated and newly described type strains.</title>
        <authorList>
            <person name="Whitman W."/>
        </authorList>
    </citation>
    <scope>NUCLEOTIDE SEQUENCE [LARGE SCALE GENOMIC DNA]</scope>
    <source>
        <strain evidence="3 4">KA25</strain>
    </source>
</reference>
<dbReference type="InterPro" id="IPR014729">
    <property type="entry name" value="Rossmann-like_a/b/a_fold"/>
</dbReference>
<name>A0A2T5K602_9RHOB</name>
<evidence type="ECO:0000259" key="2">
    <source>
        <dbReference type="Pfam" id="PF00582"/>
    </source>
</evidence>
<gene>
    <name evidence="3" type="ORF">C8J28_111131</name>
</gene>
<evidence type="ECO:0000256" key="1">
    <source>
        <dbReference type="ARBA" id="ARBA00008791"/>
    </source>
</evidence>
<dbReference type="AlphaFoldDB" id="A0A2T5K602"/>
<accession>A0A2T5K602</accession>
<dbReference type="PRINTS" id="PR01438">
    <property type="entry name" value="UNVRSLSTRESS"/>
</dbReference>
<evidence type="ECO:0000313" key="3">
    <source>
        <dbReference type="EMBL" id="PTR17843.1"/>
    </source>
</evidence>
<dbReference type="PANTHER" id="PTHR46268">
    <property type="entry name" value="STRESS RESPONSE PROTEIN NHAX"/>
    <property type="match status" value="1"/>
</dbReference>
<dbReference type="CDD" id="cd00293">
    <property type="entry name" value="USP-like"/>
    <property type="match status" value="1"/>
</dbReference>
<dbReference type="SUPFAM" id="SSF52402">
    <property type="entry name" value="Adenine nucleotide alpha hydrolases-like"/>
    <property type="match status" value="1"/>
</dbReference>
<dbReference type="RefSeq" id="WP_011910599.1">
    <property type="nucleotide sequence ID" value="NZ_CP089966.1"/>
</dbReference>
<dbReference type="Pfam" id="PF00582">
    <property type="entry name" value="Usp"/>
    <property type="match status" value="1"/>
</dbReference>
<protein>
    <submittedName>
        <fullName evidence="3">Nucleotide-binding universal stress UspA family protein</fullName>
    </submittedName>
</protein>
<dbReference type="PANTHER" id="PTHR46268:SF6">
    <property type="entry name" value="UNIVERSAL STRESS PROTEIN UP12"/>
    <property type="match status" value="1"/>
</dbReference>
<proteinExistence type="inferred from homology"/>
<dbReference type="InterPro" id="IPR006015">
    <property type="entry name" value="Universal_stress_UspA"/>
</dbReference>
<feature type="domain" description="UspA" evidence="2">
    <location>
        <begin position="1"/>
        <end position="140"/>
    </location>
</feature>
<comment type="caution">
    <text evidence="3">The sequence shown here is derived from an EMBL/GenBank/DDBJ whole genome shotgun (WGS) entry which is preliminary data.</text>
</comment>
<dbReference type="EMBL" id="QAOT01000011">
    <property type="protein sequence ID" value="PTR17843.1"/>
    <property type="molecule type" value="Genomic_DNA"/>
</dbReference>
<dbReference type="Proteomes" id="UP000244060">
    <property type="component" value="Unassembled WGS sequence"/>
</dbReference>
<evidence type="ECO:0000313" key="4">
    <source>
        <dbReference type="Proteomes" id="UP000244060"/>
    </source>
</evidence>
<keyword evidence="4" id="KW-1185">Reference proteome</keyword>
<dbReference type="InterPro" id="IPR006016">
    <property type="entry name" value="UspA"/>
</dbReference>
<dbReference type="OrthoDB" id="9792500at2"/>
<sequence length="141" mass="15148">MARTILLPVDLGNPPANTAALAEALKLLEPGGRLHVVSVLPDYGYAQVSGFFRQGYEQEALKALGKALAAWVAEAVPDEVDVHPHVLHGTVYDEILRAAGKLGADLIVIGAHRPELSDYLLGPNAARVVRHARQSVYVVRN</sequence>
<comment type="similarity">
    <text evidence="1">Belongs to the universal stress protein A family.</text>
</comment>
<organism evidence="3 4">
    <name type="scientific">Cereibacter azotoformans</name>
    <dbReference type="NCBI Taxonomy" id="43057"/>
    <lineage>
        <taxon>Bacteria</taxon>
        <taxon>Pseudomonadati</taxon>
        <taxon>Pseudomonadota</taxon>
        <taxon>Alphaproteobacteria</taxon>
        <taxon>Rhodobacterales</taxon>
        <taxon>Paracoccaceae</taxon>
        <taxon>Cereibacter</taxon>
    </lineage>
</organism>